<keyword evidence="1" id="KW-0472">Membrane</keyword>
<protein>
    <submittedName>
        <fullName evidence="3">DUF2892 domain-containing protein</fullName>
    </submittedName>
</protein>
<gene>
    <name evidence="3" type="ORF">WCN91_11860</name>
</gene>
<dbReference type="Gene3D" id="6.10.140.1340">
    <property type="match status" value="1"/>
</dbReference>
<dbReference type="Proteomes" id="UP001447008">
    <property type="component" value="Unassembled WGS sequence"/>
</dbReference>
<evidence type="ECO:0000313" key="3">
    <source>
        <dbReference type="EMBL" id="MEM0516099.1"/>
    </source>
</evidence>
<sequence>MKIPAALRLIAGIMILLSLLLTYLVSPMWLWFTAFIAVNLIQSAFSGWCPMMVLLRKLGMEE</sequence>
<keyword evidence="1" id="KW-0812">Transmembrane</keyword>
<comment type="caution">
    <text evidence="3">The sequence shown here is derived from an EMBL/GenBank/DDBJ whole genome shotgun (WGS) entry which is preliminary data.</text>
</comment>
<reference evidence="3 4" key="1">
    <citation type="submission" date="2024-03" db="EMBL/GenBank/DDBJ databases">
        <title>Pseudoalteromonas qingdaonensis sp. nov., isolated from the intestines of marine benthic organisms.</title>
        <authorList>
            <person name="Lin X."/>
            <person name="Fang S."/>
            <person name="Hu X."/>
        </authorList>
    </citation>
    <scope>NUCLEOTIDE SEQUENCE [LARGE SCALE GENOMIC DNA]</scope>
    <source>
        <strain evidence="3 4">YIC-827</strain>
    </source>
</reference>
<dbReference type="InterPro" id="IPR021309">
    <property type="entry name" value="YgaP-like_TM"/>
</dbReference>
<accession>A0ABU9MXW7</accession>
<dbReference type="EMBL" id="JBCGCU010000013">
    <property type="protein sequence ID" value="MEM0516099.1"/>
    <property type="molecule type" value="Genomic_DNA"/>
</dbReference>
<keyword evidence="1" id="KW-1133">Transmembrane helix</keyword>
<feature type="transmembrane region" description="Helical" evidence="1">
    <location>
        <begin position="7"/>
        <end position="25"/>
    </location>
</feature>
<feature type="domain" description="Inner membrane protein YgaP-like transmembrane" evidence="2">
    <location>
        <begin position="5"/>
        <end position="56"/>
    </location>
</feature>
<evidence type="ECO:0000259" key="2">
    <source>
        <dbReference type="Pfam" id="PF11127"/>
    </source>
</evidence>
<dbReference type="Pfam" id="PF11127">
    <property type="entry name" value="YgaP-like_TM"/>
    <property type="match status" value="1"/>
</dbReference>
<keyword evidence="4" id="KW-1185">Reference proteome</keyword>
<evidence type="ECO:0000256" key="1">
    <source>
        <dbReference type="SAM" id="Phobius"/>
    </source>
</evidence>
<organism evidence="3 4">
    <name type="scientific">Pseudoalteromonas qingdaonensis</name>
    <dbReference type="NCBI Taxonomy" id="3131913"/>
    <lineage>
        <taxon>Bacteria</taxon>
        <taxon>Pseudomonadati</taxon>
        <taxon>Pseudomonadota</taxon>
        <taxon>Gammaproteobacteria</taxon>
        <taxon>Alteromonadales</taxon>
        <taxon>Pseudoalteromonadaceae</taxon>
        <taxon>Pseudoalteromonas</taxon>
    </lineage>
</organism>
<feature type="transmembrane region" description="Helical" evidence="1">
    <location>
        <begin position="31"/>
        <end position="55"/>
    </location>
</feature>
<dbReference type="RefSeq" id="WP_342679313.1">
    <property type="nucleotide sequence ID" value="NZ_JBCGCU010000013.1"/>
</dbReference>
<evidence type="ECO:0000313" key="4">
    <source>
        <dbReference type="Proteomes" id="UP001447008"/>
    </source>
</evidence>
<name>A0ABU9MXW7_9GAMM</name>
<proteinExistence type="predicted"/>